<dbReference type="KEGG" id="pasa:BAOM_2845"/>
<dbReference type="InterPro" id="IPR006054">
    <property type="entry name" value="DnaQ"/>
</dbReference>
<organism evidence="5 6">
    <name type="scientific">Peribacillus asahii</name>
    <dbReference type="NCBI Taxonomy" id="228899"/>
    <lineage>
        <taxon>Bacteria</taxon>
        <taxon>Bacillati</taxon>
        <taxon>Bacillota</taxon>
        <taxon>Bacilli</taxon>
        <taxon>Bacillales</taxon>
        <taxon>Bacillaceae</taxon>
        <taxon>Peribacillus</taxon>
    </lineage>
</organism>
<dbReference type="RefSeq" id="WP_306821262.1">
    <property type="nucleotide sequence ID" value="NZ_CP026095.1"/>
</dbReference>
<dbReference type="GO" id="GO:0008408">
    <property type="term" value="F:3'-5' exonuclease activity"/>
    <property type="evidence" value="ECO:0007669"/>
    <property type="project" value="TreeGrafter"/>
</dbReference>
<dbReference type="InterPro" id="IPR013520">
    <property type="entry name" value="Ribonucl_H"/>
</dbReference>
<evidence type="ECO:0000256" key="1">
    <source>
        <dbReference type="ARBA" id="ARBA00022722"/>
    </source>
</evidence>
<keyword evidence="3 5" id="KW-0269">Exonuclease</keyword>
<accession>A0A3Q9RNV9</accession>
<sequence length="243" mass="27458">MMNPMIRFVKQLSGKLSTSMYTSMAHQTDAASIAFLRQLQRDIKAKDVLQVPFSELKVTVVDLETTGFYPQKGDKILSIGAVNMTGYQIMEDETYYSLVSYSEPLSEHVKDLTGICEAELAKAPPLEQVLKEFYQFIESRPLVAHHANHEKSFMQHATSSALKLNFQHRIIDTSFLTKVVEPRKDLITLDDCCNHFGISIEKRHHALHDAIGTAKLWAESVRLTQQLGFSNLSDVYAHLAKIS</sequence>
<keyword evidence="2" id="KW-0378">Hydrolase</keyword>
<dbReference type="Pfam" id="PF00929">
    <property type="entry name" value="RNase_T"/>
    <property type="match status" value="1"/>
</dbReference>
<feature type="domain" description="Exonuclease" evidence="4">
    <location>
        <begin position="57"/>
        <end position="226"/>
    </location>
</feature>
<dbReference type="GO" id="GO:0006260">
    <property type="term" value="P:DNA replication"/>
    <property type="evidence" value="ECO:0007669"/>
    <property type="project" value="InterPro"/>
</dbReference>
<dbReference type="SUPFAM" id="SSF53098">
    <property type="entry name" value="Ribonuclease H-like"/>
    <property type="match status" value="1"/>
</dbReference>
<proteinExistence type="predicted"/>
<evidence type="ECO:0000259" key="4">
    <source>
        <dbReference type="SMART" id="SM00479"/>
    </source>
</evidence>
<keyword evidence="1" id="KW-0540">Nuclease</keyword>
<dbReference type="GO" id="GO:0005829">
    <property type="term" value="C:cytosol"/>
    <property type="evidence" value="ECO:0007669"/>
    <property type="project" value="TreeGrafter"/>
</dbReference>
<dbReference type="Proteomes" id="UP000283095">
    <property type="component" value="Chromosome"/>
</dbReference>
<dbReference type="AlphaFoldDB" id="A0A3Q9RNV9"/>
<evidence type="ECO:0000313" key="6">
    <source>
        <dbReference type="Proteomes" id="UP000283095"/>
    </source>
</evidence>
<evidence type="ECO:0000256" key="2">
    <source>
        <dbReference type="ARBA" id="ARBA00022801"/>
    </source>
</evidence>
<dbReference type="InterPro" id="IPR036397">
    <property type="entry name" value="RNaseH_sf"/>
</dbReference>
<gene>
    <name evidence="5" type="ORF">BAOM_2845</name>
</gene>
<protein>
    <submittedName>
        <fullName evidence="5">Exonuclease</fullName>
    </submittedName>
</protein>
<dbReference type="EMBL" id="CP026095">
    <property type="protein sequence ID" value="AZV43454.1"/>
    <property type="molecule type" value="Genomic_DNA"/>
</dbReference>
<dbReference type="GO" id="GO:0003887">
    <property type="term" value="F:DNA-directed DNA polymerase activity"/>
    <property type="evidence" value="ECO:0007669"/>
    <property type="project" value="InterPro"/>
</dbReference>
<dbReference type="NCBIfam" id="NF005836">
    <property type="entry name" value="PRK07740.1"/>
    <property type="match status" value="1"/>
</dbReference>
<reference evidence="5 6" key="1">
    <citation type="submission" date="2018-01" db="EMBL/GenBank/DDBJ databases">
        <title>Bacillus asahii Genome sequencing and assembly.</title>
        <authorList>
            <person name="Jiang H."/>
            <person name="Feng Y."/>
            <person name="Zhao F."/>
            <person name="Lin X."/>
        </authorList>
    </citation>
    <scope>NUCLEOTIDE SEQUENCE [LARGE SCALE GENOMIC DNA]</scope>
    <source>
        <strain evidence="5 6">OM18</strain>
    </source>
</reference>
<evidence type="ECO:0000256" key="3">
    <source>
        <dbReference type="ARBA" id="ARBA00022839"/>
    </source>
</evidence>
<dbReference type="PANTHER" id="PTHR30231:SF4">
    <property type="entry name" value="PROTEIN NEN2"/>
    <property type="match status" value="1"/>
</dbReference>
<dbReference type="CDD" id="cd06127">
    <property type="entry name" value="DEDDh"/>
    <property type="match status" value="1"/>
</dbReference>
<dbReference type="SMART" id="SM00479">
    <property type="entry name" value="EXOIII"/>
    <property type="match status" value="1"/>
</dbReference>
<dbReference type="InterPro" id="IPR012337">
    <property type="entry name" value="RNaseH-like_sf"/>
</dbReference>
<dbReference type="GO" id="GO:0003677">
    <property type="term" value="F:DNA binding"/>
    <property type="evidence" value="ECO:0007669"/>
    <property type="project" value="InterPro"/>
</dbReference>
<dbReference type="Gene3D" id="3.30.420.10">
    <property type="entry name" value="Ribonuclease H-like superfamily/Ribonuclease H"/>
    <property type="match status" value="1"/>
</dbReference>
<dbReference type="PANTHER" id="PTHR30231">
    <property type="entry name" value="DNA POLYMERASE III SUBUNIT EPSILON"/>
    <property type="match status" value="1"/>
</dbReference>
<dbReference type="FunFam" id="3.30.420.10:FF:000045">
    <property type="entry name" value="3'-5' exonuclease DinG"/>
    <property type="match status" value="1"/>
</dbReference>
<dbReference type="NCBIfam" id="TIGR00573">
    <property type="entry name" value="dnaq"/>
    <property type="match status" value="1"/>
</dbReference>
<evidence type="ECO:0000313" key="5">
    <source>
        <dbReference type="EMBL" id="AZV43454.1"/>
    </source>
</evidence>
<name>A0A3Q9RNV9_9BACI</name>